<evidence type="ECO:0000313" key="3">
    <source>
        <dbReference type="EMBL" id="QOW10324.1"/>
    </source>
</evidence>
<dbReference type="Proteomes" id="UP000594195">
    <property type="component" value="Chromosome"/>
</dbReference>
<name>A0A7M2Y9Q5_9FLAO</name>
<keyword evidence="1" id="KW-0175">Coiled coil</keyword>
<accession>A0A7M2Y9Q5</accession>
<dbReference type="AlphaFoldDB" id="A0A7M2Y9Q5"/>
<evidence type="ECO:0000256" key="1">
    <source>
        <dbReference type="SAM" id="Coils"/>
    </source>
</evidence>
<gene>
    <name evidence="3" type="ORF">Q73A0000_08075</name>
</gene>
<feature type="coiled-coil region" evidence="1">
    <location>
        <begin position="12"/>
        <end position="39"/>
    </location>
</feature>
<sequence>MEYNTSKTQLQMPEYGRIIQQLVERCQELENRDERNEMAVAIVDFMGQRNPQLRDEENYKHKLWDHLFILAKYDLDVDSPYHIPTPEEMQVKPKRMEYPKLQGDFKFYGKSILQLIDKAIELEAGDEKDALIQVIANNMKKSYNVYNKEHVQDEVIFRHLKDLSENRLDLTVLDSLEKSKIYYATNRTNKSYTRNNTGNSNNPKNQNTRKNFQNNKNRK</sequence>
<proteinExistence type="predicted"/>
<protein>
    <submittedName>
        <fullName evidence="3">DUF4290 domain-containing protein</fullName>
    </submittedName>
</protein>
<dbReference type="RefSeq" id="WP_193813553.1">
    <property type="nucleotide sequence ID" value="NZ_CP040442.1"/>
</dbReference>
<keyword evidence="4" id="KW-1185">Reference proteome</keyword>
<dbReference type="EMBL" id="CP040442">
    <property type="protein sequence ID" value="QOW10324.1"/>
    <property type="molecule type" value="Genomic_DNA"/>
</dbReference>
<dbReference type="InterPro" id="IPR025632">
    <property type="entry name" value="DUF4290"/>
</dbReference>
<organism evidence="3 4">
    <name type="scientific">Kaistella flava</name>
    <name type="common">ex Peng et al. 2021</name>
    <dbReference type="NCBI Taxonomy" id="2038776"/>
    <lineage>
        <taxon>Bacteria</taxon>
        <taxon>Pseudomonadati</taxon>
        <taxon>Bacteroidota</taxon>
        <taxon>Flavobacteriia</taxon>
        <taxon>Flavobacteriales</taxon>
        <taxon>Weeksellaceae</taxon>
        <taxon>Chryseobacterium group</taxon>
        <taxon>Kaistella</taxon>
    </lineage>
</organism>
<dbReference type="Pfam" id="PF14123">
    <property type="entry name" value="DUF4290"/>
    <property type="match status" value="1"/>
</dbReference>
<evidence type="ECO:0000313" key="4">
    <source>
        <dbReference type="Proteomes" id="UP000594195"/>
    </source>
</evidence>
<reference evidence="3 4" key="1">
    <citation type="submission" date="2019-05" db="EMBL/GenBank/DDBJ databases">
        <title>Chryseobacterium sp. isolated from King George Island, maritime Antarctica.</title>
        <authorList>
            <person name="Peng X."/>
        </authorList>
    </citation>
    <scope>NUCLEOTIDE SEQUENCE [LARGE SCALE GENOMIC DNA]</scope>
    <source>
        <strain evidence="3 4">7-3A</strain>
    </source>
</reference>
<evidence type="ECO:0000256" key="2">
    <source>
        <dbReference type="SAM" id="MobiDB-lite"/>
    </source>
</evidence>
<dbReference type="KEGG" id="kfa:Q73A0000_08075"/>
<feature type="region of interest" description="Disordered" evidence="2">
    <location>
        <begin position="187"/>
        <end position="219"/>
    </location>
</feature>